<feature type="domain" description="Methyltransferase type 11" evidence="4">
    <location>
        <begin position="41"/>
        <end position="130"/>
    </location>
</feature>
<evidence type="ECO:0000313" key="5">
    <source>
        <dbReference type="EMBL" id="MEJ2886334.1"/>
    </source>
</evidence>
<keyword evidence="6" id="KW-1185">Reference proteome</keyword>
<dbReference type="RefSeq" id="WP_337712820.1">
    <property type="nucleotide sequence ID" value="NZ_JBBEGL010000002.1"/>
</dbReference>
<evidence type="ECO:0000259" key="4">
    <source>
        <dbReference type="Pfam" id="PF08241"/>
    </source>
</evidence>
<comment type="similarity">
    <text evidence="1">Belongs to the methyltransferase superfamily.</text>
</comment>
<dbReference type="PANTHER" id="PTHR44942">
    <property type="entry name" value="METHYLTRANSF_11 DOMAIN-CONTAINING PROTEIN"/>
    <property type="match status" value="1"/>
</dbReference>
<sequence>MTRPERARSFGAAAEEYDRLRPAPVPAALRRLLPSPDVRVLDLGAGTGLVTRSLAAEGVADVVAVEPDDAMRAVLAARSPGVAALAGTAEDIPLPDASVDAVVASSAWHWFDPERATAEIARVLRPGGVLGLLWSFADPTTPWVAELRHVQRADDKDSTSGVEDGFTIDLPEGAPFGPGTSEVFRHETWMAADDVAAMLGTYSTVLTLSPGERAEVRRRARAVIARRVGTDPVRVPFATALWCATRRPSDI</sequence>
<evidence type="ECO:0000256" key="1">
    <source>
        <dbReference type="ARBA" id="ARBA00008361"/>
    </source>
</evidence>
<gene>
    <name evidence="5" type="ORF">WCD41_07700</name>
</gene>
<dbReference type="PANTHER" id="PTHR44942:SF4">
    <property type="entry name" value="METHYLTRANSFERASE TYPE 11 DOMAIN-CONTAINING PROTEIN"/>
    <property type="match status" value="1"/>
</dbReference>
<evidence type="ECO:0000256" key="2">
    <source>
        <dbReference type="ARBA" id="ARBA00022603"/>
    </source>
</evidence>
<dbReference type="Proteomes" id="UP001370100">
    <property type="component" value="Unassembled WGS sequence"/>
</dbReference>
<protein>
    <submittedName>
        <fullName evidence="5">Class I SAM-dependent methyltransferase</fullName>
    </submittedName>
</protein>
<dbReference type="InterPro" id="IPR013216">
    <property type="entry name" value="Methyltransf_11"/>
</dbReference>
<dbReference type="InterPro" id="IPR020596">
    <property type="entry name" value="rRNA_Ade_Mease_Trfase_CS"/>
</dbReference>
<evidence type="ECO:0000256" key="3">
    <source>
        <dbReference type="ARBA" id="ARBA00022679"/>
    </source>
</evidence>
<dbReference type="CDD" id="cd02440">
    <property type="entry name" value="AdoMet_MTases"/>
    <property type="match status" value="1"/>
</dbReference>
<keyword evidence="2 5" id="KW-0489">Methyltransferase</keyword>
<evidence type="ECO:0000313" key="6">
    <source>
        <dbReference type="Proteomes" id="UP001370100"/>
    </source>
</evidence>
<name>A0ABU8N2Z7_9PSEU</name>
<dbReference type="InterPro" id="IPR051052">
    <property type="entry name" value="Diverse_substrate_MTase"/>
</dbReference>
<dbReference type="SUPFAM" id="SSF53335">
    <property type="entry name" value="S-adenosyl-L-methionine-dependent methyltransferases"/>
    <property type="match status" value="1"/>
</dbReference>
<dbReference type="Pfam" id="PF08241">
    <property type="entry name" value="Methyltransf_11"/>
    <property type="match status" value="1"/>
</dbReference>
<accession>A0ABU8N2Z7</accession>
<dbReference type="GO" id="GO:0032259">
    <property type="term" value="P:methylation"/>
    <property type="evidence" value="ECO:0007669"/>
    <property type="project" value="UniProtKB-KW"/>
</dbReference>
<comment type="caution">
    <text evidence="5">The sequence shown here is derived from an EMBL/GenBank/DDBJ whole genome shotgun (WGS) entry which is preliminary data.</text>
</comment>
<dbReference type="Gene3D" id="3.40.50.150">
    <property type="entry name" value="Vaccinia Virus protein VP39"/>
    <property type="match status" value="1"/>
</dbReference>
<proteinExistence type="inferred from homology"/>
<dbReference type="PROSITE" id="PS01131">
    <property type="entry name" value="RRNA_A_DIMETH"/>
    <property type="match status" value="1"/>
</dbReference>
<dbReference type="EMBL" id="JBBEGL010000002">
    <property type="protein sequence ID" value="MEJ2886334.1"/>
    <property type="molecule type" value="Genomic_DNA"/>
</dbReference>
<dbReference type="InterPro" id="IPR029063">
    <property type="entry name" value="SAM-dependent_MTases_sf"/>
</dbReference>
<keyword evidence="3" id="KW-0808">Transferase</keyword>
<reference evidence="5 6" key="1">
    <citation type="submission" date="2024-03" db="EMBL/GenBank/DDBJ databases">
        <title>Actinomycetospora sp. OC33-EN06, a novel actinomycete isolated from wild orchid (Aerides multiflora).</title>
        <authorList>
            <person name="Suriyachadkun C."/>
        </authorList>
    </citation>
    <scope>NUCLEOTIDE SEQUENCE [LARGE SCALE GENOMIC DNA]</scope>
    <source>
        <strain evidence="5 6">OC33-EN06</strain>
    </source>
</reference>
<dbReference type="GO" id="GO:0008168">
    <property type="term" value="F:methyltransferase activity"/>
    <property type="evidence" value="ECO:0007669"/>
    <property type="project" value="UniProtKB-KW"/>
</dbReference>
<organism evidence="5 6">
    <name type="scientific">Actinomycetospora aeridis</name>
    <dbReference type="NCBI Taxonomy" id="3129231"/>
    <lineage>
        <taxon>Bacteria</taxon>
        <taxon>Bacillati</taxon>
        <taxon>Actinomycetota</taxon>
        <taxon>Actinomycetes</taxon>
        <taxon>Pseudonocardiales</taxon>
        <taxon>Pseudonocardiaceae</taxon>
        <taxon>Actinomycetospora</taxon>
    </lineage>
</organism>